<dbReference type="PANTHER" id="PTHR43196:SF2">
    <property type="entry name" value="PHOSPHOADENOSINE PHOSPHOSULFATE REDUCTASE"/>
    <property type="match status" value="1"/>
</dbReference>
<dbReference type="InterPro" id="IPR014729">
    <property type="entry name" value="Rossmann-like_a/b/a_fold"/>
</dbReference>
<organism evidence="2">
    <name type="scientific">Siphoviridae sp. ctqpo8</name>
    <dbReference type="NCBI Taxonomy" id="2826469"/>
    <lineage>
        <taxon>Viruses</taxon>
        <taxon>Duplodnaviria</taxon>
        <taxon>Heunggongvirae</taxon>
        <taxon>Uroviricota</taxon>
        <taxon>Caudoviricetes</taxon>
    </lineage>
</organism>
<dbReference type="Gene3D" id="3.40.50.620">
    <property type="entry name" value="HUPs"/>
    <property type="match status" value="1"/>
</dbReference>
<dbReference type="SUPFAM" id="SSF52402">
    <property type="entry name" value="Adenine nucleotide alpha hydrolases-like"/>
    <property type="match status" value="1"/>
</dbReference>
<feature type="domain" description="Phosphoadenosine phosphosulphate reductase" evidence="1">
    <location>
        <begin position="3"/>
        <end position="207"/>
    </location>
</feature>
<dbReference type="InterPro" id="IPR050128">
    <property type="entry name" value="Sulfate_adenylyltrnsfr_sub2"/>
</dbReference>
<protein>
    <submittedName>
        <fullName evidence="2">Phosphoadenosine-phosphosulfate reductase</fullName>
    </submittedName>
</protein>
<dbReference type="InterPro" id="IPR002500">
    <property type="entry name" value="PAPS_reduct_dom"/>
</dbReference>
<dbReference type="EMBL" id="BK014804">
    <property type="protein sequence ID" value="DAD76514.1"/>
    <property type="molecule type" value="Genomic_DNA"/>
</dbReference>
<evidence type="ECO:0000259" key="1">
    <source>
        <dbReference type="Pfam" id="PF01507"/>
    </source>
</evidence>
<accession>A0A8S5M2Q8</accession>
<name>A0A8S5M2Q8_9CAUD</name>
<evidence type="ECO:0000313" key="2">
    <source>
        <dbReference type="EMBL" id="DAD76514.1"/>
    </source>
</evidence>
<reference evidence="2" key="1">
    <citation type="journal article" date="2021" name="Proc. Natl. Acad. Sci. U.S.A.">
        <title>A Catalog of Tens of Thousands of Viruses from Human Metagenomes Reveals Hidden Associations with Chronic Diseases.</title>
        <authorList>
            <person name="Tisza M.J."/>
            <person name="Buck C.B."/>
        </authorList>
    </citation>
    <scope>NUCLEOTIDE SEQUENCE</scope>
    <source>
        <strain evidence="2">Ctqpo8</strain>
    </source>
</reference>
<proteinExistence type="predicted"/>
<dbReference type="Pfam" id="PF01507">
    <property type="entry name" value="PAPS_reduct"/>
    <property type="match status" value="1"/>
</dbReference>
<dbReference type="GO" id="GO:0003824">
    <property type="term" value="F:catalytic activity"/>
    <property type="evidence" value="ECO:0007669"/>
    <property type="project" value="InterPro"/>
</dbReference>
<sequence length="298" mass="34694">MKVIVTFSGGKDSLASLLWTREHITKNFTTVFCDTGWEHPLTYEYINRIADKLHLDLVTLKSKKYDGMVDLARQKKRWPSTRARFCTEELKTKPCIDYVLDKVQDNMLMIQGIRAAESASRAKMSAQCTYFKYYFEPYGYDKLGKPKKHTYRSKEVRAFREKFADDLRRPVFDWSAQQVIDYILDAGLEPNPLYRMAYKRVGCWPCVMANQRDILNIARQSPERIAYIAKIEQELQCGDRLRSEFFGPDKIPAHAITSGNKYPDIYDVVRYVEWQNATGSLFDDDTATSCMSYYGLCE</sequence>
<dbReference type="PANTHER" id="PTHR43196">
    <property type="entry name" value="SULFATE ADENYLYLTRANSFERASE SUBUNIT 2"/>
    <property type="match status" value="1"/>
</dbReference>